<name>A0A1S2N5K7_9BURK</name>
<feature type="region of interest" description="Disordered" evidence="1">
    <location>
        <begin position="74"/>
        <end position="101"/>
    </location>
</feature>
<protein>
    <submittedName>
        <fullName evidence="2">Uncharacterized protein</fullName>
    </submittedName>
</protein>
<proteinExistence type="predicted"/>
<dbReference type="RefSeq" id="WP_143054436.1">
    <property type="nucleotide sequence ID" value="NZ_JRYB01000001.1"/>
</dbReference>
<evidence type="ECO:0000313" key="3">
    <source>
        <dbReference type="Proteomes" id="UP000180246"/>
    </source>
</evidence>
<feature type="compositionally biased region" description="Pro residues" evidence="1">
    <location>
        <begin position="19"/>
        <end position="28"/>
    </location>
</feature>
<dbReference type="Proteomes" id="UP000180246">
    <property type="component" value="Unassembled WGS sequence"/>
</dbReference>
<feature type="compositionally biased region" description="Basic and acidic residues" evidence="1">
    <location>
        <begin position="79"/>
        <end position="100"/>
    </location>
</feature>
<reference evidence="2 3" key="1">
    <citation type="submission" date="2014-10" db="EMBL/GenBank/DDBJ databases">
        <authorList>
            <person name="Seo M.-J."/>
            <person name="Seok Y.J."/>
            <person name="Cha I.-T."/>
        </authorList>
    </citation>
    <scope>NUCLEOTIDE SEQUENCE [LARGE SCALE GENOMIC DNA]</scope>
    <source>
        <strain evidence="2 3">NEU</strain>
    </source>
</reference>
<evidence type="ECO:0000313" key="2">
    <source>
        <dbReference type="EMBL" id="OIJ40365.1"/>
    </source>
</evidence>
<accession>A0A1S2N5K7</accession>
<dbReference type="EMBL" id="JRYB01000001">
    <property type="protein sequence ID" value="OIJ40365.1"/>
    <property type="molecule type" value="Genomic_DNA"/>
</dbReference>
<dbReference type="AlphaFoldDB" id="A0A1S2N5K7"/>
<gene>
    <name evidence="2" type="ORF">LO55_449</name>
</gene>
<organism evidence="2 3">
    <name type="scientific">Massilia timonae</name>
    <dbReference type="NCBI Taxonomy" id="47229"/>
    <lineage>
        <taxon>Bacteria</taxon>
        <taxon>Pseudomonadati</taxon>
        <taxon>Pseudomonadota</taxon>
        <taxon>Betaproteobacteria</taxon>
        <taxon>Burkholderiales</taxon>
        <taxon>Oxalobacteraceae</taxon>
        <taxon>Telluria group</taxon>
        <taxon>Massilia</taxon>
    </lineage>
</organism>
<feature type="region of interest" description="Disordered" evidence="1">
    <location>
        <begin position="1"/>
        <end position="44"/>
    </location>
</feature>
<sequence>MASHTTQAEGPRRSSRLRPPAPTLPPDPGADAHVDPGAAADFQAGPESFTLEGVRPWRVAESLSTLRVQIDAAYPGRSKKSDGTIGDARHQDTGSDHNPHIVDGTVGVVTAFDITHDPAHGCDAGQIAARLHAARDPRIKYIIWNRRIANSLPIGGAPAWAWRAYTGRNPHDKHCHVSVKAASNFYDDASSWPLPPAGPGATEALAIGAESQEEAALADIDLALAALAGANGKPLLQALIEARDMIDVLLARLAEETSLRQPPDGSESARPGLAQLGPEYTRLFASCQVNPARRGEVAWHCGRLSAYRAQYDKVSAGSGVPWWFVGIVHALEASFSFTTHLHNGDPLTARTVQVPKGRPPRWNPPNDWMSSAVDAMRFHGFGGTDDWGLAATLYRFEAYNGFGYRGRNLHSPYLWSFSNHYAAGKFVRDGRFDPSAVSKQCGAAVMLKAMVETGHVVLGA</sequence>
<comment type="caution">
    <text evidence="2">The sequence shown here is derived from an EMBL/GenBank/DDBJ whole genome shotgun (WGS) entry which is preliminary data.</text>
</comment>
<evidence type="ECO:0000256" key="1">
    <source>
        <dbReference type="SAM" id="MobiDB-lite"/>
    </source>
</evidence>